<accession>A0A8X7VIY0</accession>
<keyword evidence="2" id="KW-1185">Reference proteome</keyword>
<dbReference type="OrthoDB" id="1722940at2759"/>
<dbReference type="EMBL" id="JAAMPC010000005">
    <property type="protein sequence ID" value="KAG2312021.1"/>
    <property type="molecule type" value="Genomic_DNA"/>
</dbReference>
<protein>
    <submittedName>
        <fullName evidence="1">Uncharacterized protein</fullName>
    </submittedName>
</protein>
<organism evidence="1 2">
    <name type="scientific">Brassica carinata</name>
    <name type="common">Ethiopian mustard</name>
    <name type="synonym">Abyssinian cabbage</name>
    <dbReference type="NCBI Taxonomy" id="52824"/>
    <lineage>
        <taxon>Eukaryota</taxon>
        <taxon>Viridiplantae</taxon>
        <taxon>Streptophyta</taxon>
        <taxon>Embryophyta</taxon>
        <taxon>Tracheophyta</taxon>
        <taxon>Spermatophyta</taxon>
        <taxon>Magnoliopsida</taxon>
        <taxon>eudicotyledons</taxon>
        <taxon>Gunneridae</taxon>
        <taxon>Pentapetalae</taxon>
        <taxon>rosids</taxon>
        <taxon>malvids</taxon>
        <taxon>Brassicales</taxon>
        <taxon>Brassicaceae</taxon>
        <taxon>Brassiceae</taxon>
        <taxon>Brassica</taxon>
    </lineage>
</organism>
<evidence type="ECO:0000313" key="2">
    <source>
        <dbReference type="Proteomes" id="UP000886595"/>
    </source>
</evidence>
<name>A0A8X7VIY0_BRACI</name>
<gene>
    <name evidence="1" type="ORF">Bca52824_023578</name>
</gene>
<sequence length="97" mass="10731">MSRAHLPNLTLHLIHHDSPHPPLYNPLDTISDVLTAAYFRSIACSRIYSTKTDLKCGSISNGGDYFMSISTATQPTAFKLSKNKRELAILIAESLQN</sequence>
<reference evidence="1 2" key="1">
    <citation type="submission" date="2020-02" db="EMBL/GenBank/DDBJ databases">
        <authorList>
            <person name="Ma Q."/>
            <person name="Huang Y."/>
            <person name="Song X."/>
            <person name="Pei D."/>
        </authorList>
    </citation>
    <scope>NUCLEOTIDE SEQUENCE [LARGE SCALE GENOMIC DNA]</scope>
    <source>
        <strain evidence="1">Sxm20200214</strain>
        <tissue evidence="1">Leaf</tissue>
    </source>
</reference>
<proteinExistence type="predicted"/>
<dbReference type="Proteomes" id="UP000886595">
    <property type="component" value="Unassembled WGS sequence"/>
</dbReference>
<comment type="caution">
    <text evidence="1">The sequence shown here is derived from an EMBL/GenBank/DDBJ whole genome shotgun (WGS) entry which is preliminary data.</text>
</comment>
<evidence type="ECO:0000313" key="1">
    <source>
        <dbReference type="EMBL" id="KAG2312021.1"/>
    </source>
</evidence>
<dbReference type="AlphaFoldDB" id="A0A8X7VIY0"/>